<evidence type="ECO:0000256" key="1">
    <source>
        <dbReference type="ARBA" id="ARBA00004651"/>
    </source>
</evidence>
<dbReference type="PROSITE" id="PS50850">
    <property type="entry name" value="MFS"/>
    <property type="match status" value="1"/>
</dbReference>
<reference evidence="8" key="1">
    <citation type="journal article" date="2019" name="Int. J. Syst. Evol. Microbiol.">
        <title>The Global Catalogue of Microorganisms (GCM) 10K type strain sequencing project: providing services to taxonomists for standard genome sequencing and annotation.</title>
        <authorList>
            <consortium name="The Broad Institute Genomics Platform"/>
            <consortium name="The Broad Institute Genome Sequencing Center for Infectious Disease"/>
            <person name="Wu L."/>
            <person name="Ma J."/>
        </authorList>
    </citation>
    <scope>NUCLEOTIDE SEQUENCE [LARGE SCALE GENOMIC DNA]</scope>
    <source>
        <strain evidence="8">JCM 17979</strain>
    </source>
</reference>
<dbReference type="PROSITE" id="PS00216">
    <property type="entry name" value="SUGAR_TRANSPORT_1"/>
    <property type="match status" value="1"/>
</dbReference>
<organism evidence="7 8">
    <name type="scientific">Actinomycetospora chlora</name>
    <dbReference type="NCBI Taxonomy" id="663608"/>
    <lineage>
        <taxon>Bacteria</taxon>
        <taxon>Bacillati</taxon>
        <taxon>Actinomycetota</taxon>
        <taxon>Actinomycetes</taxon>
        <taxon>Pseudonocardiales</taxon>
        <taxon>Pseudonocardiaceae</taxon>
        <taxon>Actinomycetospora</taxon>
    </lineage>
</organism>
<keyword evidence="2 5" id="KW-0812">Transmembrane</keyword>
<evidence type="ECO:0000259" key="6">
    <source>
        <dbReference type="PROSITE" id="PS50850"/>
    </source>
</evidence>
<dbReference type="InterPro" id="IPR050327">
    <property type="entry name" value="Proton-linked_MCT"/>
</dbReference>
<feature type="transmembrane region" description="Helical" evidence="5">
    <location>
        <begin position="49"/>
        <end position="69"/>
    </location>
</feature>
<gene>
    <name evidence="7" type="ORF">GCM10023200_50080</name>
</gene>
<feature type="transmembrane region" description="Helical" evidence="5">
    <location>
        <begin position="81"/>
        <end position="99"/>
    </location>
</feature>
<dbReference type="PANTHER" id="PTHR11360">
    <property type="entry name" value="MONOCARBOXYLATE TRANSPORTER"/>
    <property type="match status" value="1"/>
</dbReference>
<comment type="caution">
    <text evidence="7">The sequence shown here is derived from an EMBL/GenBank/DDBJ whole genome shotgun (WGS) entry which is preliminary data.</text>
</comment>
<protein>
    <submittedName>
        <fullName evidence="7">OFA family MFS transporter</fullName>
    </submittedName>
</protein>
<dbReference type="InterPro" id="IPR011701">
    <property type="entry name" value="MFS"/>
</dbReference>
<keyword evidence="4 5" id="KW-0472">Membrane</keyword>
<dbReference type="Pfam" id="PF07690">
    <property type="entry name" value="MFS_1"/>
    <property type="match status" value="2"/>
</dbReference>
<dbReference type="InterPro" id="IPR020846">
    <property type="entry name" value="MFS_dom"/>
</dbReference>
<keyword evidence="3 5" id="KW-1133">Transmembrane helix</keyword>
<dbReference type="EMBL" id="BAABHO010000054">
    <property type="protein sequence ID" value="GAA4806460.1"/>
    <property type="molecule type" value="Genomic_DNA"/>
</dbReference>
<evidence type="ECO:0000313" key="7">
    <source>
        <dbReference type="EMBL" id="GAA4806460.1"/>
    </source>
</evidence>
<feature type="domain" description="Major facilitator superfamily (MFS) profile" evidence="6">
    <location>
        <begin position="171"/>
        <end position="388"/>
    </location>
</feature>
<evidence type="ECO:0000256" key="4">
    <source>
        <dbReference type="ARBA" id="ARBA00023136"/>
    </source>
</evidence>
<evidence type="ECO:0000313" key="8">
    <source>
        <dbReference type="Proteomes" id="UP001500928"/>
    </source>
</evidence>
<feature type="transmembrane region" description="Helical" evidence="5">
    <location>
        <begin position="137"/>
        <end position="158"/>
    </location>
</feature>
<dbReference type="Proteomes" id="UP001500928">
    <property type="component" value="Unassembled WGS sequence"/>
</dbReference>
<comment type="subcellular location">
    <subcellularLocation>
        <location evidence="1">Cell membrane</location>
        <topology evidence="1">Multi-pass membrane protein</topology>
    </subcellularLocation>
</comment>
<keyword evidence="8" id="KW-1185">Reference proteome</keyword>
<sequence>MTVADTDAATASTRRALTGAVLLDLAVSPLFAWDVFTDSLGRDLGVGRAVLAGVFSVGLAAFMLGVLAGGRAADRFAPRRLALVALAGTVLGLLGSAAASSVVVLFLTFGVLVGGSTGLGYATAVRVAGTVATGRGLALGLVVSAYAAGTALLAPVASTLLGAMGRSGTFVVLAAALGVLLAVAAVLVPGAAPGSRPQRGSSHGQRRPSGPVVALWLAFGLGSAPALAAFAQAGDLAGDVAAVTLAVVLLNLGNFAGRLIAGPLSDRVGRRAALHANSALLVLACLPVALGASGPIALAALLLLGTQYGALSTLAPAATSDVVPAERFGTTYGLVFTGWGIAGLSAPVAAAALATVIGYGAVYGIFVVVGALSWVAVGAYGRLAADGA</sequence>
<feature type="transmembrane region" description="Helical" evidence="5">
    <location>
        <begin position="105"/>
        <end position="125"/>
    </location>
</feature>
<dbReference type="Gene3D" id="1.20.1250.20">
    <property type="entry name" value="MFS general substrate transporter like domains"/>
    <property type="match status" value="2"/>
</dbReference>
<feature type="transmembrane region" description="Helical" evidence="5">
    <location>
        <begin position="240"/>
        <end position="260"/>
    </location>
</feature>
<evidence type="ECO:0000256" key="2">
    <source>
        <dbReference type="ARBA" id="ARBA00022692"/>
    </source>
</evidence>
<dbReference type="InterPro" id="IPR036259">
    <property type="entry name" value="MFS_trans_sf"/>
</dbReference>
<feature type="transmembrane region" description="Helical" evidence="5">
    <location>
        <begin position="360"/>
        <end position="381"/>
    </location>
</feature>
<feature type="transmembrane region" description="Helical" evidence="5">
    <location>
        <begin position="213"/>
        <end position="234"/>
    </location>
</feature>
<feature type="transmembrane region" description="Helical" evidence="5">
    <location>
        <begin position="331"/>
        <end position="354"/>
    </location>
</feature>
<dbReference type="SUPFAM" id="SSF103473">
    <property type="entry name" value="MFS general substrate transporter"/>
    <property type="match status" value="1"/>
</dbReference>
<name>A0ABP9CAT8_9PSEU</name>
<accession>A0ABP9CAT8</accession>
<dbReference type="InterPro" id="IPR005829">
    <property type="entry name" value="Sugar_transporter_CS"/>
</dbReference>
<evidence type="ECO:0000256" key="5">
    <source>
        <dbReference type="SAM" id="Phobius"/>
    </source>
</evidence>
<evidence type="ECO:0000256" key="3">
    <source>
        <dbReference type="ARBA" id="ARBA00022989"/>
    </source>
</evidence>
<feature type="transmembrane region" description="Helical" evidence="5">
    <location>
        <begin position="170"/>
        <end position="192"/>
    </location>
</feature>
<proteinExistence type="predicted"/>